<accession>A0A644WR41</accession>
<name>A0A644WR41_9ZZZZ</name>
<proteinExistence type="predicted"/>
<evidence type="ECO:0000259" key="1">
    <source>
        <dbReference type="Pfam" id="PF23019"/>
    </source>
</evidence>
<protein>
    <recommendedName>
        <fullName evidence="1">DUF7033 domain-containing protein</fullName>
    </recommendedName>
</protein>
<dbReference type="Pfam" id="PF23019">
    <property type="entry name" value="DUF7033"/>
    <property type="match status" value="1"/>
</dbReference>
<dbReference type="Gene3D" id="3.20.20.370">
    <property type="entry name" value="Glycoside hydrolase/deacetylase"/>
    <property type="match status" value="1"/>
</dbReference>
<dbReference type="CDD" id="cd10931">
    <property type="entry name" value="CE4_u7"/>
    <property type="match status" value="1"/>
</dbReference>
<organism evidence="2">
    <name type="scientific">bioreactor metagenome</name>
    <dbReference type="NCBI Taxonomy" id="1076179"/>
    <lineage>
        <taxon>unclassified sequences</taxon>
        <taxon>metagenomes</taxon>
        <taxon>ecological metagenomes</taxon>
    </lineage>
</organism>
<feature type="domain" description="DUF7033" evidence="1">
    <location>
        <begin position="93"/>
        <end position="181"/>
    </location>
</feature>
<dbReference type="InterPro" id="IPR054297">
    <property type="entry name" value="DUF7033"/>
</dbReference>
<dbReference type="AlphaFoldDB" id="A0A644WR41"/>
<evidence type="ECO:0000313" key="2">
    <source>
        <dbReference type="EMBL" id="MPM04743.1"/>
    </source>
</evidence>
<reference evidence="2" key="1">
    <citation type="submission" date="2019-08" db="EMBL/GenBank/DDBJ databases">
        <authorList>
            <person name="Kucharzyk K."/>
            <person name="Murdoch R.W."/>
            <person name="Higgins S."/>
            <person name="Loffler F."/>
        </authorList>
    </citation>
    <scope>NUCLEOTIDE SEQUENCE</scope>
</reference>
<comment type="caution">
    <text evidence="2">The sequence shown here is derived from an EMBL/GenBank/DDBJ whole genome shotgun (WGS) entry which is preliminary data.</text>
</comment>
<gene>
    <name evidence="2" type="ORF">SDC9_51022</name>
</gene>
<sequence>MPVEIRSSFDNPKLRYTLDYIFDERLGCGYSLNSETLIPGKPVISYGMDEASGIFIPDSGFMHPKGVSAQEFSVKHAADRTVLVFPDETSEDVPFDLFSAVFFMLSRYEEYTCQERDAHGRFDLQHSFAFKNGFHLRAVVDEWIILLRKRLEPLMDKMSFTADKPTFSLTVDVDMLFSYKTKGWFRNTAGWFRDLSTGRFRALWERPAVLLGLRKDPFDTFATIDKISREFHVDVLFFILASQQRTVYDKNGNLHHRKASAMLKKIAQESLIGLHPSYFCFDDDLKIAREKKILEKITGISITSARRHYLRMTLPRSYRQLVKAGFTHDYTMGFASGHGFRAGTSRPFRFFDLESDKVLPLTVHPFCIMDGSLKDYMHMDLKQSSEELIKLAGYIRSLNGHFEMLLHNDTLSGRGRWKGWTDLIRKTIRHFQYTEP</sequence>
<dbReference type="EMBL" id="VSSQ01001066">
    <property type="protein sequence ID" value="MPM04743.1"/>
    <property type="molecule type" value="Genomic_DNA"/>
</dbReference>